<keyword evidence="2" id="KW-1185">Reference proteome</keyword>
<protein>
    <recommendedName>
        <fullName evidence="3">40S ribosomal protein S19</fullName>
    </recommendedName>
</protein>
<dbReference type="Proteomes" id="UP000054217">
    <property type="component" value="Unassembled WGS sequence"/>
</dbReference>
<accession>A0A0C3KXY7</accession>
<evidence type="ECO:0008006" key="3">
    <source>
        <dbReference type="Google" id="ProtNLM"/>
    </source>
</evidence>
<reference evidence="2" key="2">
    <citation type="submission" date="2015-01" db="EMBL/GenBank/DDBJ databases">
        <title>Evolutionary Origins and Diversification of the Mycorrhizal Mutualists.</title>
        <authorList>
            <consortium name="DOE Joint Genome Institute"/>
            <consortium name="Mycorrhizal Genomics Consortium"/>
            <person name="Kohler A."/>
            <person name="Kuo A."/>
            <person name="Nagy L.G."/>
            <person name="Floudas D."/>
            <person name="Copeland A."/>
            <person name="Barry K.W."/>
            <person name="Cichocki N."/>
            <person name="Veneault-Fourrey C."/>
            <person name="LaButti K."/>
            <person name="Lindquist E.A."/>
            <person name="Lipzen A."/>
            <person name="Lundell T."/>
            <person name="Morin E."/>
            <person name="Murat C."/>
            <person name="Riley R."/>
            <person name="Ohm R."/>
            <person name="Sun H."/>
            <person name="Tunlid A."/>
            <person name="Henrissat B."/>
            <person name="Grigoriev I.V."/>
            <person name="Hibbett D.S."/>
            <person name="Martin F."/>
        </authorList>
    </citation>
    <scope>NUCLEOTIDE SEQUENCE [LARGE SCALE GENOMIC DNA]</scope>
    <source>
        <strain evidence="2">Marx 270</strain>
    </source>
</reference>
<dbReference type="AlphaFoldDB" id="A0A0C3KXY7"/>
<sequence length="93" mass="10635">MVSTRSGKSTKHTYAERVLNAYSQAQREHRRQSLHIATLRAQVRKTAQERKDKLGPNWASWVGKAVRKLEEQGVLEPINSSGYVRMTEEGKKV</sequence>
<dbReference type="EMBL" id="KN831945">
    <property type="protein sequence ID" value="KIO14337.1"/>
    <property type="molecule type" value="Genomic_DNA"/>
</dbReference>
<evidence type="ECO:0000313" key="1">
    <source>
        <dbReference type="EMBL" id="KIO14337.1"/>
    </source>
</evidence>
<name>A0A0C3KXY7_PISTI</name>
<gene>
    <name evidence="1" type="ORF">M404DRAFT_474703</name>
</gene>
<dbReference type="STRING" id="870435.A0A0C3KXY7"/>
<dbReference type="OrthoDB" id="3271002at2759"/>
<dbReference type="InParanoid" id="A0A0C3KXY7"/>
<organism evidence="1 2">
    <name type="scientific">Pisolithus tinctorius Marx 270</name>
    <dbReference type="NCBI Taxonomy" id="870435"/>
    <lineage>
        <taxon>Eukaryota</taxon>
        <taxon>Fungi</taxon>
        <taxon>Dikarya</taxon>
        <taxon>Basidiomycota</taxon>
        <taxon>Agaricomycotina</taxon>
        <taxon>Agaricomycetes</taxon>
        <taxon>Agaricomycetidae</taxon>
        <taxon>Boletales</taxon>
        <taxon>Sclerodermatineae</taxon>
        <taxon>Pisolithaceae</taxon>
        <taxon>Pisolithus</taxon>
    </lineage>
</organism>
<proteinExistence type="predicted"/>
<dbReference type="HOGENOM" id="CLU_2400580_0_0_1"/>
<evidence type="ECO:0000313" key="2">
    <source>
        <dbReference type="Proteomes" id="UP000054217"/>
    </source>
</evidence>
<reference evidence="1 2" key="1">
    <citation type="submission" date="2014-04" db="EMBL/GenBank/DDBJ databases">
        <authorList>
            <consortium name="DOE Joint Genome Institute"/>
            <person name="Kuo A."/>
            <person name="Kohler A."/>
            <person name="Costa M.D."/>
            <person name="Nagy L.G."/>
            <person name="Floudas D."/>
            <person name="Copeland A."/>
            <person name="Barry K.W."/>
            <person name="Cichocki N."/>
            <person name="Veneault-Fourrey C."/>
            <person name="LaButti K."/>
            <person name="Lindquist E.A."/>
            <person name="Lipzen A."/>
            <person name="Lundell T."/>
            <person name="Morin E."/>
            <person name="Murat C."/>
            <person name="Sun H."/>
            <person name="Tunlid A."/>
            <person name="Henrissat B."/>
            <person name="Grigoriev I.V."/>
            <person name="Hibbett D.S."/>
            <person name="Martin F."/>
            <person name="Nordberg H.P."/>
            <person name="Cantor M.N."/>
            <person name="Hua S.X."/>
        </authorList>
    </citation>
    <scope>NUCLEOTIDE SEQUENCE [LARGE SCALE GENOMIC DNA]</scope>
    <source>
        <strain evidence="1 2">Marx 270</strain>
    </source>
</reference>